<dbReference type="AlphaFoldDB" id="A0A367FZC3"/>
<comment type="cofactor">
    <cofactor evidence="1">
        <name>Mg(2+)</name>
        <dbReference type="ChEBI" id="CHEBI:18420"/>
    </cofactor>
</comment>
<dbReference type="Proteomes" id="UP000253208">
    <property type="component" value="Unassembled WGS sequence"/>
</dbReference>
<keyword evidence="5" id="KW-0460">Magnesium</keyword>
<evidence type="ECO:0000256" key="5">
    <source>
        <dbReference type="ARBA" id="ARBA00022842"/>
    </source>
</evidence>
<evidence type="ECO:0000256" key="4">
    <source>
        <dbReference type="ARBA" id="ARBA00022801"/>
    </source>
</evidence>
<dbReference type="Pfam" id="PF00719">
    <property type="entry name" value="Pyrophosphatase"/>
    <property type="match status" value="1"/>
</dbReference>
<gene>
    <name evidence="6" type="ORF">C4886_09890</name>
</gene>
<dbReference type="SUPFAM" id="SSF50324">
    <property type="entry name" value="Inorganic pyrophosphatase"/>
    <property type="match status" value="1"/>
</dbReference>
<dbReference type="EMBL" id="PSQG01000012">
    <property type="protein sequence ID" value="RCH43710.1"/>
    <property type="molecule type" value="Genomic_DNA"/>
</dbReference>
<dbReference type="InterPro" id="IPR036649">
    <property type="entry name" value="Pyrophosphatase_sf"/>
</dbReference>
<keyword evidence="4" id="KW-0378">Hydrolase</keyword>
<name>A0A367FZC3_9FIRM</name>
<dbReference type="GO" id="GO:0005737">
    <property type="term" value="C:cytoplasm"/>
    <property type="evidence" value="ECO:0007669"/>
    <property type="project" value="InterPro"/>
</dbReference>
<dbReference type="GO" id="GO:0004427">
    <property type="term" value="F:inorganic diphosphate phosphatase activity"/>
    <property type="evidence" value="ECO:0007669"/>
    <property type="project" value="UniProtKB-EC"/>
</dbReference>
<proteinExistence type="predicted"/>
<dbReference type="RefSeq" id="WP_114002224.1">
    <property type="nucleotide sequence ID" value="NZ_PSQG01000012.1"/>
</dbReference>
<accession>A0A367FZC3</accession>
<comment type="caution">
    <text evidence="6">The sequence shown here is derived from an EMBL/GenBank/DDBJ whole genome shotgun (WGS) entry which is preliminary data.</text>
</comment>
<evidence type="ECO:0000256" key="3">
    <source>
        <dbReference type="ARBA" id="ARBA00022723"/>
    </source>
</evidence>
<evidence type="ECO:0000313" key="6">
    <source>
        <dbReference type="EMBL" id="RCH43710.1"/>
    </source>
</evidence>
<evidence type="ECO:0000313" key="7">
    <source>
        <dbReference type="Proteomes" id="UP000253208"/>
    </source>
</evidence>
<dbReference type="GO" id="GO:0006796">
    <property type="term" value="P:phosphate-containing compound metabolic process"/>
    <property type="evidence" value="ECO:0007669"/>
    <property type="project" value="InterPro"/>
</dbReference>
<evidence type="ECO:0000256" key="1">
    <source>
        <dbReference type="ARBA" id="ARBA00001946"/>
    </source>
</evidence>
<dbReference type="EC" id="3.6.1.1" evidence="2"/>
<dbReference type="GO" id="GO:0000287">
    <property type="term" value="F:magnesium ion binding"/>
    <property type="evidence" value="ECO:0007669"/>
    <property type="project" value="InterPro"/>
</dbReference>
<organism evidence="6 7">
    <name type="scientific">Blautia obeum</name>
    <dbReference type="NCBI Taxonomy" id="40520"/>
    <lineage>
        <taxon>Bacteria</taxon>
        <taxon>Bacillati</taxon>
        <taxon>Bacillota</taxon>
        <taxon>Clostridia</taxon>
        <taxon>Lachnospirales</taxon>
        <taxon>Lachnospiraceae</taxon>
        <taxon>Blautia</taxon>
    </lineage>
</organism>
<dbReference type="InterPro" id="IPR008162">
    <property type="entry name" value="Pyrophosphatase"/>
</dbReference>
<dbReference type="Gene3D" id="3.90.80.10">
    <property type="entry name" value="Inorganic pyrophosphatase"/>
    <property type="match status" value="1"/>
</dbReference>
<sequence length="119" mass="13859">MKQTDHEKKLAPGQIVHVVIDRPMNTYHPEHKELFYPVNYGYIEGIIAPDGEEQDVYVLGVDHPIKEFTGKIIAVIHRLNDVEDKWVAVPENMTMMAKEIMAQVSFQEQYFKTEIEMIE</sequence>
<keyword evidence="3" id="KW-0479">Metal-binding</keyword>
<reference evidence="6 7" key="1">
    <citation type="submission" date="2018-02" db="EMBL/GenBank/DDBJ databases">
        <title>Complete genome sequencing of Faecalibacterium prausnitzii strains isolated from the human gut.</title>
        <authorList>
            <person name="Fitzgerald B.C."/>
            <person name="Shkoporov A.N."/>
            <person name="Ross P.R."/>
            <person name="Hill C."/>
        </authorList>
    </citation>
    <scope>NUCLEOTIDE SEQUENCE [LARGE SCALE GENOMIC DNA]</scope>
    <source>
        <strain evidence="6 7">APC942/31-1</strain>
    </source>
</reference>
<evidence type="ECO:0000256" key="2">
    <source>
        <dbReference type="ARBA" id="ARBA00012146"/>
    </source>
</evidence>
<protein>
    <recommendedName>
        <fullName evidence="2">inorganic diphosphatase</fullName>
        <ecNumber evidence="2">3.6.1.1</ecNumber>
    </recommendedName>
</protein>